<proteinExistence type="predicted"/>
<gene>
    <name evidence="1" type="ORF">DYI25_10585</name>
</gene>
<evidence type="ECO:0000313" key="1">
    <source>
        <dbReference type="EMBL" id="MBS8264886.1"/>
    </source>
</evidence>
<dbReference type="Proteomes" id="UP000761411">
    <property type="component" value="Unassembled WGS sequence"/>
</dbReference>
<sequence length="159" mass="17849">MQIFIGIEASPILSELPEFEQFLLSAAPPLLVHENIYIYGEQQIADVALGLLLEADLHEETHQLIKTEGFAGEDFYDYGFQAGVDTFLFANDLSAFRFTGGSEVQTEMALIQLKEHLVFMSAAGIYFSIDHYTDLVLGIVKAYEVKVEFLDLDKCCKKI</sequence>
<comment type="caution">
    <text evidence="1">The sequence shown here is derived from an EMBL/GenBank/DDBJ whole genome shotgun (WGS) entry which is preliminary data.</text>
</comment>
<reference evidence="1 2" key="1">
    <citation type="journal article" date="2021" name="Microorganisms">
        <title>Bacterial Dimethylsulfoniopropionate Biosynthesis in the East China Sea.</title>
        <authorList>
            <person name="Liu J."/>
            <person name="Zhang Y."/>
            <person name="Liu J."/>
            <person name="Zhong H."/>
            <person name="Williams B.T."/>
            <person name="Zheng Y."/>
            <person name="Curson A.R.J."/>
            <person name="Sun C."/>
            <person name="Sun H."/>
            <person name="Song D."/>
            <person name="Wagner Mackenzie B."/>
            <person name="Bermejo Martinez A."/>
            <person name="Todd J.D."/>
            <person name="Zhang X.H."/>
        </authorList>
    </citation>
    <scope>NUCLEOTIDE SEQUENCE [LARGE SCALE GENOMIC DNA]</scope>
    <source>
        <strain evidence="1 2">ESS08</strain>
    </source>
</reference>
<accession>A0A944CM07</accession>
<evidence type="ECO:0000313" key="2">
    <source>
        <dbReference type="Proteomes" id="UP000761411"/>
    </source>
</evidence>
<protein>
    <submittedName>
        <fullName evidence="1">Uncharacterized protein</fullName>
    </submittedName>
</protein>
<dbReference type="AlphaFoldDB" id="A0A944CM07"/>
<organism evidence="1 2">
    <name type="scientific">Mesobacillus boroniphilus</name>
    <dbReference type="NCBI Taxonomy" id="308892"/>
    <lineage>
        <taxon>Bacteria</taxon>
        <taxon>Bacillati</taxon>
        <taxon>Bacillota</taxon>
        <taxon>Bacilli</taxon>
        <taxon>Bacillales</taxon>
        <taxon>Bacillaceae</taxon>
        <taxon>Mesobacillus</taxon>
    </lineage>
</organism>
<dbReference type="RefSeq" id="WP_213368572.1">
    <property type="nucleotide sequence ID" value="NZ_QTKX01000001.1"/>
</dbReference>
<dbReference type="EMBL" id="QTKX01000001">
    <property type="protein sequence ID" value="MBS8264886.1"/>
    <property type="molecule type" value="Genomic_DNA"/>
</dbReference>
<name>A0A944CM07_9BACI</name>
<keyword evidence="2" id="KW-1185">Reference proteome</keyword>